<comment type="caution">
    <text evidence="2">The sequence shown here is derived from an EMBL/GenBank/DDBJ whole genome shotgun (WGS) entry which is preliminary data.</text>
</comment>
<name>A0ABP8KB10_9ACTN</name>
<keyword evidence="3" id="KW-1185">Reference proteome</keyword>
<protein>
    <submittedName>
        <fullName evidence="2">Uncharacterized protein</fullName>
    </submittedName>
</protein>
<keyword evidence="1" id="KW-0812">Transmembrane</keyword>
<dbReference type="EMBL" id="BAABFR010000106">
    <property type="protein sequence ID" value="GAA4403219.1"/>
    <property type="molecule type" value="Genomic_DNA"/>
</dbReference>
<evidence type="ECO:0000313" key="2">
    <source>
        <dbReference type="EMBL" id="GAA4403219.1"/>
    </source>
</evidence>
<dbReference type="RefSeq" id="WP_425584403.1">
    <property type="nucleotide sequence ID" value="NZ_BAABFR010000106.1"/>
</dbReference>
<sequence length="86" mass="8949">MTSPVSVTVMETASSAGVLAMVTVPPAGVCRSALLRYTTWLNIAALALTATLTVRFVRTGGIGMLRMMGGSPPEAAPSATRERPDR</sequence>
<gene>
    <name evidence="2" type="ORF">GCM10023147_44490</name>
</gene>
<organism evidence="2 3">
    <name type="scientific">Tsukamurella soli</name>
    <dbReference type="NCBI Taxonomy" id="644556"/>
    <lineage>
        <taxon>Bacteria</taxon>
        <taxon>Bacillati</taxon>
        <taxon>Actinomycetota</taxon>
        <taxon>Actinomycetes</taxon>
        <taxon>Mycobacteriales</taxon>
        <taxon>Tsukamurellaceae</taxon>
        <taxon>Tsukamurella</taxon>
    </lineage>
</organism>
<evidence type="ECO:0000313" key="3">
    <source>
        <dbReference type="Proteomes" id="UP001500635"/>
    </source>
</evidence>
<dbReference type="Proteomes" id="UP001500635">
    <property type="component" value="Unassembled WGS sequence"/>
</dbReference>
<keyword evidence="1" id="KW-0472">Membrane</keyword>
<evidence type="ECO:0000256" key="1">
    <source>
        <dbReference type="SAM" id="Phobius"/>
    </source>
</evidence>
<keyword evidence="1" id="KW-1133">Transmembrane helix</keyword>
<accession>A0ABP8KB10</accession>
<proteinExistence type="predicted"/>
<feature type="transmembrane region" description="Helical" evidence="1">
    <location>
        <begin position="39"/>
        <end position="57"/>
    </location>
</feature>
<reference evidence="3" key="1">
    <citation type="journal article" date="2019" name="Int. J. Syst. Evol. Microbiol.">
        <title>The Global Catalogue of Microorganisms (GCM) 10K type strain sequencing project: providing services to taxonomists for standard genome sequencing and annotation.</title>
        <authorList>
            <consortium name="The Broad Institute Genomics Platform"/>
            <consortium name="The Broad Institute Genome Sequencing Center for Infectious Disease"/>
            <person name="Wu L."/>
            <person name="Ma J."/>
        </authorList>
    </citation>
    <scope>NUCLEOTIDE SEQUENCE [LARGE SCALE GENOMIC DNA]</scope>
    <source>
        <strain evidence="3">JCM 17688</strain>
    </source>
</reference>